<dbReference type="PANTHER" id="PTHR34979">
    <property type="entry name" value="INNER MEMBRANE PROTEIN YGAZ"/>
    <property type="match status" value="1"/>
</dbReference>
<dbReference type="EMBL" id="CABHNI010000043">
    <property type="protein sequence ID" value="VUX16439.1"/>
    <property type="molecule type" value="Genomic_DNA"/>
</dbReference>
<evidence type="ECO:0000256" key="3">
    <source>
        <dbReference type="ARBA" id="ARBA00022448"/>
    </source>
</evidence>
<dbReference type="InterPro" id="IPR011606">
    <property type="entry name" value="Brnchd-chn_aa_trnsp_permease"/>
</dbReference>
<accession>A0A564UAK4</accession>
<dbReference type="Proteomes" id="UP000358366">
    <property type="component" value="Unassembled WGS sequence"/>
</dbReference>
<evidence type="ECO:0000256" key="1">
    <source>
        <dbReference type="ARBA" id="ARBA00004651"/>
    </source>
</evidence>
<dbReference type="RefSeq" id="WP_306418646.1">
    <property type="nucleotide sequence ID" value="NZ_CABHNI010000043.1"/>
</dbReference>
<feature type="transmembrane region" description="Helical" evidence="8">
    <location>
        <begin position="7"/>
        <end position="29"/>
    </location>
</feature>
<evidence type="ECO:0000313" key="9">
    <source>
        <dbReference type="EMBL" id="VUX16439.1"/>
    </source>
</evidence>
<keyword evidence="5 8" id="KW-0812">Transmembrane</keyword>
<comment type="similarity">
    <text evidence="2">Belongs to the AzlC family.</text>
</comment>
<sequence>MNIYECIWIFFHIYWGASVTFGGVIGSLLPINTEGISFVMTAMFVVIFMDQWLKEKNHTSSLLGLGISFLCLLVFGPDSFMIPTMILIIVSLTLLRKKLDIPDQKNYSRHHFDKCASEKMK</sequence>
<dbReference type="AlphaFoldDB" id="A0A564UAK4"/>
<keyword evidence="4" id="KW-1003">Cell membrane</keyword>
<evidence type="ECO:0000256" key="6">
    <source>
        <dbReference type="ARBA" id="ARBA00022989"/>
    </source>
</evidence>
<reference evidence="9 10" key="1">
    <citation type="submission" date="2019-07" db="EMBL/GenBank/DDBJ databases">
        <authorList>
            <person name="Hibberd C M."/>
            <person name="Gehrig L. J."/>
            <person name="Chang H.-W."/>
            <person name="Venkatesh S."/>
        </authorList>
    </citation>
    <scope>NUCLEOTIDE SEQUENCE [LARGE SCALE GENOMIC DNA]</scope>
    <source>
        <strain evidence="9">Dorea_formicigenerans_SSTS_Bg7063</strain>
    </source>
</reference>
<dbReference type="GO" id="GO:0005886">
    <property type="term" value="C:plasma membrane"/>
    <property type="evidence" value="ECO:0007669"/>
    <property type="project" value="UniProtKB-SubCell"/>
</dbReference>
<keyword evidence="6 8" id="KW-1133">Transmembrane helix</keyword>
<evidence type="ECO:0000256" key="2">
    <source>
        <dbReference type="ARBA" id="ARBA00010735"/>
    </source>
</evidence>
<evidence type="ECO:0000256" key="7">
    <source>
        <dbReference type="ARBA" id="ARBA00023136"/>
    </source>
</evidence>
<evidence type="ECO:0000313" key="10">
    <source>
        <dbReference type="Proteomes" id="UP000358366"/>
    </source>
</evidence>
<dbReference type="GO" id="GO:1903785">
    <property type="term" value="P:L-valine transmembrane transport"/>
    <property type="evidence" value="ECO:0007669"/>
    <property type="project" value="TreeGrafter"/>
</dbReference>
<gene>
    <name evidence="9" type="ORF">DFSSTS7063_02318</name>
</gene>
<name>A0A564UAK4_9FIRM</name>
<comment type="subcellular location">
    <subcellularLocation>
        <location evidence="1">Cell membrane</location>
        <topology evidence="1">Multi-pass membrane protein</topology>
    </subcellularLocation>
</comment>
<organism evidence="9 10">
    <name type="scientific">Dorea formicigenerans</name>
    <dbReference type="NCBI Taxonomy" id="39486"/>
    <lineage>
        <taxon>Bacteria</taxon>
        <taxon>Bacillati</taxon>
        <taxon>Bacillota</taxon>
        <taxon>Clostridia</taxon>
        <taxon>Lachnospirales</taxon>
        <taxon>Lachnospiraceae</taxon>
        <taxon>Dorea</taxon>
    </lineage>
</organism>
<protein>
    <submittedName>
        <fullName evidence="9">Uncharacterized protein</fullName>
    </submittedName>
</protein>
<keyword evidence="7 8" id="KW-0472">Membrane</keyword>
<evidence type="ECO:0000256" key="8">
    <source>
        <dbReference type="SAM" id="Phobius"/>
    </source>
</evidence>
<evidence type="ECO:0000256" key="5">
    <source>
        <dbReference type="ARBA" id="ARBA00022692"/>
    </source>
</evidence>
<dbReference type="PANTHER" id="PTHR34979:SF1">
    <property type="entry name" value="INNER MEMBRANE PROTEIN YGAZ"/>
    <property type="match status" value="1"/>
</dbReference>
<keyword evidence="3" id="KW-0813">Transport</keyword>
<evidence type="ECO:0000256" key="4">
    <source>
        <dbReference type="ARBA" id="ARBA00022475"/>
    </source>
</evidence>
<proteinExistence type="inferred from homology"/>
<feature type="transmembrane region" description="Helical" evidence="8">
    <location>
        <begin position="82"/>
        <end position="99"/>
    </location>
</feature>
<feature type="transmembrane region" description="Helical" evidence="8">
    <location>
        <begin position="35"/>
        <end position="53"/>
    </location>
</feature>